<reference evidence="6" key="2">
    <citation type="submission" date="2025-09" db="UniProtKB">
        <authorList>
            <consortium name="Ensembl"/>
        </authorList>
    </citation>
    <scope>IDENTIFICATION</scope>
</reference>
<dbReference type="GO" id="GO:0005739">
    <property type="term" value="C:mitochondrion"/>
    <property type="evidence" value="ECO:0007669"/>
    <property type="project" value="InterPro"/>
</dbReference>
<dbReference type="InterPro" id="IPR016181">
    <property type="entry name" value="Acyl_CoA_acyltransferase"/>
</dbReference>
<dbReference type="Gene3D" id="3.40.630.30">
    <property type="match status" value="1"/>
</dbReference>
<dbReference type="Ensembl" id="ENSSMRT00000015961.1">
    <property type="protein sequence ID" value="ENSSMRP00000013714.1"/>
    <property type="gene ID" value="ENSSMRG00000010657.1"/>
</dbReference>
<evidence type="ECO:0000313" key="6">
    <source>
        <dbReference type="Ensembl" id="ENSSMRP00000013714.1"/>
    </source>
</evidence>
<dbReference type="InterPro" id="IPR010313">
    <property type="entry name" value="Glycine_N-acyltransferase"/>
</dbReference>
<name>A0A8D0BVA5_SALMN</name>
<dbReference type="InterPro" id="IPR015938">
    <property type="entry name" value="Glycine_N-acyltransferase_N"/>
</dbReference>
<organism evidence="6 7">
    <name type="scientific">Salvator merianae</name>
    <name type="common">Argentine black and white tegu</name>
    <name type="synonym">Tupinambis merianae</name>
    <dbReference type="NCBI Taxonomy" id="96440"/>
    <lineage>
        <taxon>Eukaryota</taxon>
        <taxon>Metazoa</taxon>
        <taxon>Chordata</taxon>
        <taxon>Craniata</taxon>
        <taxon>Vertebrata</taxon>
        <taxon>Euteleostomi</taxon>
        <taxon>Lepidosauria</taxon>
        <taxon>Squamata</taxon>
        <taxon>Bifurcata</taxon>
        <taxon>Unidentata</taxon>
        <taxon>Episquamata</taxon>
        <taxon>Laterata</taxon>
        <taxon>Teiioidea</taxon>
        <taxon>Teiidae</taxon>
        <taxon>Salvator</taxon>
    </lineage>
</organism>
<evidence type="ECO:0000256" key="2">
    <source>
        <dbReference type="ARBA" id="ARBA00023315"/>
    </source>
</evidence>
<evidence type="ECO:0000313" key="7">
    <source>
        <dbReference type="Proteomes" id="UP000694421"/>
    </source>
</evidence>
<feature type="domain" description="Glycine N-acyltransferase N-terminal" evidence="4">
    <location>
        <begin position="1"/>
        <end position="189"/>
    </location>
</feature>
<dbReference type="Proteomes" id="UP000694421">
    <property type="component" value="Unplaced"/>
</dbReference>
<dbReference type="GO" id="GO:0047961">
    <property type="term" value="F:glycine N-acyltransferase activity"/>
    <property type="evidence" value="ECO:0007669"/>
    <property type="project" value="InterPro"/>
</dbReference>
<sequence>MLVLGSQDALHVLKKELSSCFPESLKVYGAVLNICRGNAFHQEIVVDSWPCFQVAVARLQREKTSATDYFSQSYAVFYKDLDAYEKFVRDTEAIDWKQEFLLHGLQQGVDQVSRSLAAPKRFSATMLTRTQVFVLRKSPNLPATAPMSGSELKLSSLNSTHLTLLNETWSVGGTDQSLQYLKQLVCCFPSACLLDAEGSPISWVMLDQFGALTHAYTMPAHRGKGYIQLVIAALAKELQNLDYPAYGDVLENNTSMCKALQRLDIDFPPCFLTYDLHQPLPVQ</sequence>
<dbReference type="GeneTree" id="ENSGT00950000183133"/>
<keyword evidence="7" id="KW-1185">Reference proteome</keyword>
<reference evidence="6" key="1">
    <citation type="submission" date="2025-08" db="UniProtKB">
        <authorList>
            <consortium name="Ensembl"/>
        </authorList>
    </citation>
    <scope>IDENTIFICATION</scope>
</reference>
<dbReference type="EC" id="2.3.1.-" evidence="3"/>
<evidence type="ECO:0000259" key="4">
    <source>
        <dbReference type="Pfam" id="PF06021"/>
    </source>
</evidence>
<dbReference type="Pfam" id="PF06021">
    <property type="entry name" value="Gly_acyl_tr_N"/>
    <property type="match status" value="1"/>
</dbReference>
<feature type="domain" description="Glycine N-acyltransferase C-terminal" evidence="5">
    <location>
        <begin position="191"/>
        <end position="266"/>
    </location>
</feature>
<proteinExistence type="inferred from homology"/>
<dbReference type="OMA" id="AVLNICQ"/>
<dbReference type="InterPro" id="IPR013652">
    <property type="entry name" value="Glycine_N-acyltransferase_C"/>
</dbReference>
<dbReference type="Pfam" id="PF08444">
    <property type="entry name" value="Gly_acyl_tr_C"/>
    <property type="match status" value="1"/>
</dbReference>
<accession>A0A8D0BVA5</accession>
<dbReference type="SUPFAM" id="SSF55729">
    <property type="entry name" value="Acyl-CoA N-acyltransferases (Nat)"/>
    <property type="match status" value="1"/>
</dbReference>
<keyword evidence="2 3" id="KW-0012">Acyltransferase</keyword>
<keyword evidence="1 3" id="KW-0808">Transferase</keyword>
<comment type="similarity">
    <text evidence="3">Belongs to the glycine N-acyltransferase family.</text>
</comment>
<protein>
    <recommendedName>
        <fullName evidence="3">Glycine N-acyltransferase-like protein</fullName>
        <ecNumber evidence="3">2.3.1.-</ecNumber>
    </recommendedName>
</protein>
<dbReference type="AlphaFoldDB" id="A0A8D0BVA5"/>
<evidence type="ECO:0000256" key="1">
    <source>
        <dbReference type="ARBA" id="ARBA00022679"/>
    </source>
</evidence>
<evidence type="ECO:0000259" key="5">
    <source>
        <dbReference type="Pfam" id="PF08444"/>
    </source>
</evidence>
<dbReference type="PANTHER" id="PTHR15298:SF1">
    <property type="entry name" value="GLYCINE N-ACYLTRANSFERASE-LIKE PROTEIN"/>
    <property type="match status" value="1"/>
</dbReference>
<evidence type="ECO:0000256" key="3">
    <source>
        <dbReference type="RuleBase" id="RU368002"/>
    </source>
</evidence>
<dbReference type="PANTHER" id="PTHR15298">
    <property type="entry name" value="L-COA N-ACYLTRANSFERASE-RELATED"/>
    <property type="match status" value="1"/>
</dbReference>